<feature type="compositionally biased region" description="Basic and acidic residues" evidence="1">
    <location>
        <begin position="1"/>
        <end position="18"/>
    </location>
</feature>
<proteinExistence type="predicted"/>
<evidence type="ECO:0000256" key="1">
    <source>
        <dbReference type="SAM" id="MobiDB-lite"/>
    </source>
</evidence>
<sequence length="532" mass="58208">MSQHDRGSNTSDDGHDDLQGPSRVPPKAASGHLHQFFALQLARNNDNDVNSAREDLTQFDTGGDNGDDYDGSDAVTPRVGLLSQLHRTSSSVDRAKDAEEGFLKRFVALQQQSDNSSLFNKNAVSSNDSLDAAWLGRARVRRKSASTVHHSSGSMVMAWLASYAAVQAISSAAQAFRRARIAVTGGDQLSARGMRRAHALTPVGIARLVRALSFALHPPAAILALGAFATLVTLRLQVWYIDTYLTTSTVPFQEQLLFTSEKIVLSAAEDLDSSIRLLLDEEYSLIDLLTDHASTMFNQRVMSPIKSVLSTINGTLSQIDGTLTDMVDTVLTSAPALQLTMHQLAALELLIVIKLPRAQVLTMAVEGDPAVSSATMFKNVTLAWLNTMDPKVSADRGLRAGLLKIRTQLVCEEEFAQWGLLFACAPTAMGLVYFCAHLVWTDCTRGPWKKRKQRCSGSTWPQRDEVLHAPLAVAAFLANPSKWWPALCAVTPRPRIRLAAKPRLAIARSAAACRDARKRIFDVVVLRRRVWG</sequence>
<dbReference type="EMBL" id="GG745333">
    <property type="protein sequence ID" value="KNE58415.1"/>
    <property type="molecule type" value="Genomic_DNA"/>
</dbReference>
<feature type="region of interest" description="Disordered" evidence="1">
    <location>
        <begin position="1"/>
        <end position="29"/>
    </location>
</feature>
<dbReference type="Proteomes" id="UP000054350">
    <property type="component" value="Unassembled WGS sequence"/>
</dbReference>
<accession>A0A0L0S7L5</accession>
<keyword evidence="2" id="KW-0472">Membrane</keyword>
<keyword evidence="2" id="KW-1133">Transmembrane helix</keyword>
<dbReference type="AlphaFoldDB" id="A0A0L0S7L5"/>
<evidence type="ECO:0000313" key="4">
    <source>
        <dbReference type="Proteomes" id="UP000054350"/>
    </source>
</evidence>
<organism evidence="3 4">
    <name type="scientific">Allomyces macrogynus (strain ATCC 38327)</name>
    <name type="common">Allomyces javanicus var. macrogynus</name>
    <dbReference type="NCBI Taxonomy" id="578462"/>
    <lineage>
        <taxon>Eukaryota</taxon>
        <taxon>Fungi</taxon>
        <taxon>Fungi incertae sedis</taxon>
        <taxon>Blastocladiomycota</taxon>
        <taxon>Blastocladiomycetes</taxon>
        <taxon>Blastocladiales</taxon>
        <taxon>Blastocladiaceae</taxon>
        <taxon>Allomyces</taxon>
    </lineage>
</organism>
<dbReference type="VEuPathDB" id="FungiDB:AMAG_03988"/>
<reference evidence="3 4" key="1">
    <citation type="submission" date="2009-11" db="EMBL/GenBank/DDBJ databases">
        <title>Annotation of Allomyces macrogynus ATCC 38327.</title>
        <authorList>
            <consortium name="The Broad Institute Genome Sequencing Platform"/>
            <person name="Russ C."/>
            <person name="Cuomo C."/>
            <person name="Burger G."/>
            <person name="Gray M.W."/>
            <person name="Holland P.W.H."/>
            <person name="King N."/>
            <person name="Lang F.B.F."/>
            <person name="Roger A.J."/>
            <person name="Ruiz-Trillo I."/>
            <person name="Young S.K."/>
            <person name="Zeng Q."/>
            <person name="Gargeya S."/>
            <person name="Fitzgerald M."/>
            <person name="Haas B."/>
            <person name="Abouelleil A."/>
            <person name="Alvarado L."/>
            <person name="Arachchi H.M."/>
            <person name="Berlin A."/>
            <person name="Chapman S.B."/>
            <person name="Gearin G."/>
            <person name="Goldberg J."/>
            <person name="Griggs A."/>
            <person name="Gujja S."/>
            <person name="Hansen M."/>
            <person name="Heiman D."/>
            <person name="Howarth C."/>
            <person name="Larimer J."/>
            <person name="Lui A."/>
            <person name="MacDonald P.J.P."/>
            <person name="McCowen C."/>
            <person name="Montmayeur A."/>
            <person name="Murphy C."/>
            <person name="Neiman D."/>
            <person name="Pearson M."/>
            <person name="Priest M."/>
            <person name="Roberts A."/>
            <person name="Saif S."/>
            <person name="Shea T."/>
            <person name="Sisk P."/>
            <person name="Stolte C."/>
            <person name="Sykes S."/>
            <person name="Wortman J."/>
            <person name="Nusbaum C."/>
            <person name="Birren B."/>
        </authorList>
    </citation>
    <scope>NUCLEOTIDE SEQUENCE [LARGE SCALE GENOMIC DNA]</scope>
    <source>
        <strain evidence="3 4">ATCC 38327</strain>
    </source>
</reference>
<gene>
    <name evidence="3" type="ORF">AMAG_03988</name>
</gene>
<name>A0A0L0S7L5_ALLM3</name>
<evidence type="ECO:0000313" key="3">
    <source>
        <dbReference type="EMBL" id="KNE58415.1"/>
    </source>
</evidence>
<keyword evidence="2" id="KW-0812">Transmembrane</keyword>
<protein>
    <submittedName>
        <fullName evidence="3">Uncharacterized protein</fullName>
    </submittedName>
</protein>
<keyword evidence="4" id="KW-1185">Reference proteome</keyword>
<reference evidence="4" key="2">
    <citation type="submission" date="2009-11" db="EMBL/GenBank/DDBJ databases">
        <title>The Genome Sequence of Allomyces macrogynus strain ATCC 38327.</title>
        <authorList>
            <consortium name="The Broad Institute Genome Sequencing Platform"/>
            <person name="Russ C."/>
            <person name="Cuomo C."/>
            <person name="Shea T."/>
            <person name="Young S.K."/>
            <person name="Zeng Q."/>
            <person name="Koehrsen M."/>
            <person name="Haas B."/>
            <person name="Borodovsky M."/>
            <person name="Guigo R."/>
            <person name="Alvarado L."/>
            <person name="Berlin A."/>
            <person name="Borenstein D."/>
            <person name="Chen Z."/>
            <person name="Engels R."/>
            <person name="Freedman E."/>
            <person name="Gellesch M."/>
            <person name="Goldberg J."/>
            <person name="Griggs A."/>
            <person name="Gujja S."/>
            <person name="Heiman D."/>
            <person name="Hepburn T."/>
            <person name="Howarth C."/>
            <person name="Jen D."/>
            <person name="Larson L."/>
            <person name="Lewis B."/>
            <person name="Mehta T."/>
            <person name="Park D."/>
            <person name="Pearson M."/>
            <person name="Roberts A."/>
            <person name="Saif S."/>
            <person name="Shenoy N."/>
            <person name="Sisk P."/>
            <person name="Stolte C."/>
            <person name="Sykes S."/>
            <person name="Walk T."/>
            <person name="White J."/>
            <person name="Yandava C."/>
            <person name="Burger G."/>
            <person name="Gray M.W."/>
            <person name="Holland P.W.H."/>
            <person name="King N."/>
            <person name="Lang F.B.F."/>
            <person name="Roger A.J."/>
            <person name="Ruiz-Trillo I."/>
            <person name="Lander E."/>
            <person name="Nusbaum C."/>
        </authorList>
    </citation>
    <scope>NUCLEOTIDE SEQUENCE [LARGE SCALE GENOMIC DNA]</scope>
    <source>
        <strain evidence="4">ATCC 38327</strain>
    </source>
</reference>
<evidence type="ECO:0000256" key="2">
    <source>
        <dbReference type="SAM" id="Phobius"/>
    </source>
</evidence>
<feature type="transmembrane region" description="Helical" evidence="2">
    <location>
        <begin position="415"/>
        <end position="440"/>
    </location>
</feature>